<dbReference type="Pfam" id="PF02470">
    <property type="entry name" value="MlaD"/>
    <property type="match status" value="1"/>
</dbReference>
<keyword evidence="1" id="KW-0812">Transmembrane</keyword>
<name>A0A285KXS2_9NOCA</name>
<protein>
    <submittedName>
        <fullName evidence="3">Phospholipid/cholesterol/gamma-HCH transport system substrate-binding protein</fullName>
    </submittedName>
</protein>
<dbReference type="EMBL" id="OBEG01000001">
    <property type="protein sequence ID" value="SNY77053.1"/>
    <property type="molecule type" value="Genomic_DNA"/>
</dbReference>
<organism evidence="3 4">
    <name type="scientific">Nocardia amikacinitolerans</name>
    <dbReference type="NCBI Taxonomy" id="756689"/>
    <lineage>
        <taxon>Bacteria</taxon>
        <taxon>Bacillati</taxon>
        <taxon>Actinomycetota</taxon>
        <taxon>Actinomycetes</taxon>
        <taxon>Mycobacteriales</taxon>
        <taxon>Nocardiaceae</taxon>
        <taxon>Nocardia</taxon>
    </lineage>
</organism>
<gene>
    <name evidence="3" type="ORF">SAMN04244553_0900</name>
</gene>
<evidence type="ECO:0000313" key="4">
    <source>
        <dbReference type="Proteomes" id="UP000219565"/>
    </source>
</evidence>
<dbReference type="OrthoDB" id="4379218at2"/>
<dbReference type="GO" id="GO:0005576">
    <property type="term" value="C:extracellular region"/>
    <property type="evidence" value="ECO:0007669"/>
    <property type="project" value="TreeGrafter"/>
</dbReference>
<keyword evidence="4" id="KW-1185">Reference proteome</keyword>
<feature type="domain" description="Mce/MlaD" evidence="2">
    <location>
        <begin position="60"/>
        <end position="132"/>
    </location>
</feature>
<dbReference type="PANTHER" id="PTHR33371">
    <property type="entry name" value="INTERMEMBRANE PHOSPHOLIPID TRANSPORT SYSTEM BINDING PROTEIN MLAD-RELATED"/>
    <property type="match status" value="1"/>
</dbReference>
<dbReference type="InterPro" id="IPR003399">
    <property type="entry name" value="Mce/MlaD"/>
</dbReference>
<reference evidence="4" key="1">
    <citation type="submission" date="2017-09" db="EMBL/GenBank/DDBJ databases">
        <authorList>
            <person name="Varghese N."/>
            <person name="Submissions S."/>
        </authorList>
    </citation>
    <scope>NUCLEOTIDE SEQUENCE [LARGE SCALE GENOMIC DNA]</scope>
    <source>
        <strain evidence="4">DSM 45537</strain>
    </source>
</reference>
<dbReference type="PANTHER" id="PTHR33371:SF18">
    <property type="entry name" value="MCE-FAMILY PROTEIN MCE3C"/>
    <property type="match status" value="1"/>
</dbReference>
<keyword evidence="1" id="KW-1133">Transmembrane helix</keyword>
<keyword evidence="1" id="KW-0472">Membrane</keyword>
<evidence type="ECO:0000313" key="3">
    <source>
        <dbReference type="EMBL" id="SNY77053.1"/>
    </source>
</evidence>
<feature type="transmembrane region" description="Helical" evidence="1">
    <location>
        <begin position="31"/>
        <end position="54"/>
    </location>
</feature>
<proteinExistence type="predicted"/>
<accession>A0A285KXS2</accession>
<dbReference type="Proteomes" id="UP000219565">
    <property type="component" value="Unassembled WGS sequence"/>
</dbReference>
<dbReference type="AlphaFoldDB" id="A0A285KXS2"/>
<dbReference type="RefSeq" id="WP_097243742.1">
    <property type="nucleotide sequence ID" value="NZ_JAMTCV010000002.1"/>
</dbReference>
<dbReference type="InterPro" id="IPR052336">
    <property type="entry name" value="MlaD_Phospholipid_Transporter"/>
</dbReference>
<evidence type="ECO:0000259" key="2">
    <source>
        <dbReference type="Pfam" id="PF02470"/>
    </source>
</evidence>
<evidence type="ECO:0000256" key="1">
    <source>
        <dbReference type="SAM" id="Phobius"/>
    </source>
</evidence>
<dbReference type="STRING" id="1379680.GCA_001612615_00121"/>
<sequence length="344" mass="37301">MQRMTQRLLNRLAPHGLSHDRHQEAKNAREFRLGILGGLFVAALLLATAVIYLVPFGKASYTADLVEANSVKVGDQVRLAGITVGSVTALELGETKVRMTFTVDRDVFLGDATRLEIRMLTAVGGHYVAVFPSGTEALGSRPIPPDRVRLPYSLVRILQDAAAPVSEVDGETLRQNLAALQQSLDTSPDALRQLGAATQSFVDILRRQNLEVSRALTVMDEYLRTIDGNKSLIGTFVRELGTLMTVGLGKRAEIASALTIAASLLSRIAAVEPSWREVLAPLAGKLRELLPQLEQLAAQLDVAIPQWQQLRERLVAMTASEDGVVIDQSALTAPVCIPLPGWEC</sequence>